<gene>
    <name evidence="1" type="ORF">TVY486_1007600</name>
</gene>
<reference evidence="1" key="1">
    <citation type="journal article" date="2012" name="Proc. Natl. Acad. Sci. U.S.A.">
        <title>Antigenic diversity is generated by distinct evolutionary mechanisms in African trypanosome species.</title>
        <authorList>
            <person name="Jackson A.P."/>
            <person name="Berry A."/>
            <person name="Aslett M."/>
            <person name="Allison H.C."/>
            <person name="Burton P."/>
            <person name="Vavrova-Anderson J."/>
            <person name="Brown R."/>
            <person name="Browne H."/>
            <person name="Corton N."/>
            <person name="Hauser H."/>
            <person name="Gamble J."/>
            <person name="Gilderthorp R."/>
            <person name="Marcello L."/>
            <person name="McQuillan J."/>
            <person name="Otto T.D."/>
            <person name="Quail M.A."/>
            <person name="Sanders M.J."/>
            <person name="van Tonder A."/>
            <person name="Ginger M.L."/>
            <person name="Field M.C."/>
            <person name="Barry J.D."/>
            <person name="Hertz-Fowler C."/>
            <person name="Berriman M."/>
        </authorList>
    </citation>
    <scope>NUCLEOTIDE SEQUENCE</scope>
    <source>
        <strain evidence="1">Y486</strain>
    </source>
</reference>
<evidence type="ECO:0000313" key="1">
    <source>
        <dbReference type="EMBL" id="CCC51714.1"/>
    </source>
</evidence>
<dbReference type="AlphaFoldDB" id="G0U757"/>
<sequence>MGQGLTCGAMVGTALSISALPARVTLSDHLGICAAVSACGLAVDFASDCFAKEGRVIIHRDVLLKARDVLRHVSTFYSPCESNRASQLFRQKHEWVVLESHGQCYYVVQKNPATGDVLMDVRNSLRAANDVGLTVAGRPAHTGEIRHHRTDVEFDLPNDLQVAYVIAWLRKEDPRWAFSTENSRHFTNRLRYALMDF</sequence>
<dbReference type="VEuPathDB" id="TriTrypDB:TvY486_1007600"/>
<protein>
    <submittedName>
        <fullName evidence="1">Uncharacterized protein</fullName>
    </submittedName>
</protein>
<dbReference type="EMBL" id="HE573026">
    <property type="protein sequence ID" value="CCC51714.1"/>
    <property type="molecule type" value="Genomic_DNA"/>
</dbReference>
<dbReference type="OMA" id="CESNAMA"/>
<name>G0U757_TRYVY</name>
<organism evidence="1">
    <name type="scientific">Trypanosoma vivax (strain Y486)</name>
    <dbReference type="NCBI Taxonomy" id="1055687"/>
    <lineage>
        <taxon>Eukaryota</taxon>
        <taxon>Discoba</taxon>
        <taxon>Euglenozoa</taxon>
        <taxon>Kinetoplastea</taxon>
        <taxon>Metakinetoplastina</taxon>
        <taxon>Trypanosomatida</taxon>
        <taxon>Trypanosomatidae</taxon>
        <taxon>Trypanosoma</taxon>
        <taxon>Duttonella</taxon>
    </lineage>
</organism>
<proteinExistence type="predicted"/>
<accession>G0U757</accession>